<proteinExistence type="predicted"/>
<dbReference type="EMBL" id="AASRHK010000042">
    <property type="protein sequence ID" value="EFF8955576.1"/>
    <property type="molecule type" value="Genomic_DNA"/>
</dbReference>
<reference evidence="3 5" key="1">
    <citation type="submission" date="2019-12" db="EMBL/GenBank/DDBJ databases">
        <authorList>
            <consortium name="NARMS: The National Antimicrobial Resistance Monitoring System"/>
        </authorList>
    </citation>
    <scope>NUCLEOTIDE SEQUENCE [LARGE SCALE GENOMIC DNA]</scope>
    <source>
        <strain evidence="3 5">CVM N19EC0189</strain>
    </source>
</reference>
<evidence type="ECO:0000313" key="5">
    <source>
        <dbReference type="Proteomes" id="UP000534496"/>
    </source>
</evidence>
<dbReference type="AlphaFoldDB" id="A0A2Y0WFF6"/>
<dbReference type="EMBL" id="AASVQO010000025">
    <property type="protein sequence ID" value="EFH3676128.1"/>
    <property type="molecule type" value="Genomic_DNA"/>
</dbReference>
<organism evidence="3 5">
    <name type="scientific">Escherichia coli</name>
    <dbReference type="NCBI Taxonomy" id="562"/>
    <lineage>
        <taxon>Bacteria</taxon>
        <taxon>Pseudomonadati</taxon>
        <taxon>Pseudomonadota</taxon>
        <taxon>Gammaproteobacteria</taxon>
        <taxon>Enterobacterales</taxon>
        <taxon>Enterobacteriaceae</taxon>
        <taxon>Escherichia</taxon>
    </lineage>
</organism>
<gene>
    <name evidence="2" type="ORF">BTB68_003585</name>
    <name evidence="3" type="ORF">F9461_23425</name>
    <name evidence="1" type="ORF">FGAF848_38490</name>
</gene>
<accession>A0A2Y0WFF6</accession>
<name>A0A2Y0WFF6_ECOLX</name>
<dbReference type="Proteomes" id="UP000524010">
    <property type="component" value="Unassembled WGS sequence"/>
</dbReference>
<dbReference type="EMBL" id="CAUZHL010000005">
    <property type="protein sequence ID" value="CAK1213751.1"/>
    <property type="molecule type" value="Genomic_DNA"/>
</dbReference>
<evidence type="ECO:0008006" key="6">
    <source>
        <dbReference type="Google" id="ProtNLM"/>
    </source>
</evidence>
<reference evidence="2 4" key="2">
    <citation type="submission" date="2020-02" db="EMBL/GenBank/DDBJ databases">
        <authorList>
            <consortium name="PulseNet: The National Subtyping Network for Foodborne Disease Surveillance"/>
            <person name="Tarr C.L."/>
            <person name="Trees E."/>
            <person name="Katz L.S."/>
            <person name="Carleton-Romer H.A."/>
            <person name="Stroika S."/>
            <person name="Kucerova Z."/>
            <person name="Roache K.F."/>
            <person name="Sabol A.L."/>
            <person name="Besser J."/>
            <person name="Gerner-Smidt P."/>
        </authorList>
    </citation>
    <scope>NUCLEOTIDE SEQUENCE [LARGE SCALE GENOMIC DNA]</scope>
    <source>
        <strain evidence="2 4">PNUSAE005278</strain>
    </source>
</reference>
<dbReference type="RefSeq" id="WP_071337506.1">
    <property type="nucleotide sequence ID" value="NZ_BFMA01000069.1"/>
</dbReference>
<evidence type="ECO:0000313" key="4">
    <source>
        <dbReference type="Proteomes" id="UP000524010"/>
    </source>
</evidence>
<evidence type="ECO:0000313" key="2">
    <source>
        <dbReference type="EMBL" id="EFF8955576.1"/>
    </source>
</evidence>
<evidence type="ECO:0000313" key="1">
    <source>
        <dbReference type="EMBL" id="CAK1213751.1"/>
    </source>
</evidence>
<sequence length="309" mass="35392">MHAYDLTLLPHPIRENIPRQQGWCFGLPPGITPEQWPLDPNNGFPLNHGFTLLLPEDYRIYGPEIVALSFFAVAPEHNDGGTPCTEEILDVFESFESCTPPEDPDLYVFWLAEKQRHPRLFRMEDILGCSYAVILLTQQEFNGPFCEPPELIPNHYRNQQDTPEWMTTGSAFSYFQASVRPKDTPESNFVYRKMGTIPEQSLAFNLAISCKPRAFDPNAGISPTERNNTEYQSIRYFSKDAEGKSKCETHQWHSAHQPDHLGGSMVPFQSIPDGMSPFYIEFEEYFGGYNFGTGNAWLDFKNMKFDFSC</sequence>
<dbReference type="Proteomes" id="UP001190091">
    <property type="component" value="Unassembled WGS sequence"/>
</dbReference>
<protein>
    <recommendedName>
        <fullName evidence="6">DUF1963 domain-containing protein</fullName>
    </recommendedName>
</protein>
<reference evidence="1" key="3">
    <citation type="submission" date="2023-10" db="EMBL/GenBank/DDBJ databases">
        <authorList>
            <person name="Leclercq S."/>
        </authorList>
    </citation>
    <scope>NUCLEOTIDE SEQUENCE</scope>
    <source>
        <strain evidence="1">F848</strain>
    </source>
</reference>
<evidence type="ECO:0000313" key="3">
    <source>
        <dbReference type="EMBL" id="EFH3676128.1"/>
    </source>
</evidence>
<dbReference type="Proteomes" id="UP000534496">
    <property type="component" value="Unassembled WGS sequence"/>
</dbReference>
<comment type="caution">
    <text evidence="3">The sequence shown here is derived from an EMBL/GenBank/DDBJ whole genome shotgun (WGS) entry which is preliminary data.</text>
</comment>